<keyword evidence="1 2" id="KW-0808">Transferase</keyword>
<dbReference type="GO" id="GO:0008410">
    <property type="term" value="F:CoA-transferase activity"/>
    <property type="evidence" value="ECO:0007669"/>
    <property type="project" value="TreeGrafter"/>
</dbReference>
<dbReference type="InterPro" id="IPR050483">
    <property type="entry name" value="CoA-transferase_III_domain"/>
</dbReference>
<dbReference type="Proteomes" id="UP000787472">
    <property type="component" value="Unassembled WGS sequence"/>
</dbReference>
<evidence type="ECO:0000313" key="3">
    <source>
        <dbReference type="Proteomes" id="UP000787472"/>
    </source>
</evidence>
<dbReference type="AlphaFoldDB" id="A0A9E5JST0"/>
<gene>
    <name evidence="2" type="ORF">G8770_10110</name>
</gene>
<dbReference type="InterPro" id="IPR044855">
    <property type="entry name" value="CoA-Trfase_III_dom3_sf"/>
</dbReference>
<dbReference type="Pfam" id="PF02515">
    <property type="entry name" value="CoA_transf_3"/>
    <property type="match status" value="1"/>
</dbReference>
<proteinExistence type="predicted"/>
<dbReference type="SUPFAM" id="SSF89796">
    <property type="entry name" value="CoA-transferase family III (CaiB/BaiF)"/>
    <property type="match status" value="1"/>
</dbReference>
<dbReference type="EMBL" id="JAAONZ010000006">
    <property type="protein sequence ID" value="NHO65894.1"/>
    <property type="molecule type" value="Genomic_DNA"/>
</dbReference>
<sequence length="407" mass="44147">MTALTATKILELTNSVSGEYCGKLLADFGAQVIKLEDPVNGSPTRRMAPLATAGADPERSGLFAYLNTNKRSVAWDVHTDVGLTTLTQLLQRVDVVITDRPVDGLKSIGLDPDTLATKFPRLVVCSITPFGAESVSEPESGQPLHAEDLNVFHSSGWGFHTPSAAQISRPPLKGAGRFLASYEAGLEAAMCTVSVLFERETSQLGQFIDISTQAVLASRADYVLGQMIAGDMNVSNDRTAYDLHGPADIYACADGFVYIWMSAPAHWEALSKMLGAPAWMEDFPGNWLERDCTPERVAECRQHVGEWLKTQHKAQVAEDAQTLGLILVPVNNPADLLSSPQYQYREFFTELHHPVLGAVDYPTVPYKLSKTPATLKSPAPLLGEHNVVLGELNAEILANGSTAERNT</sequence>
<protein>
    <submittedName>
        <fullName evidence="2">CoA transferase</fullName>
    </submittedName>
</protein>
<dbReference type="Gene3D" id="3.30.1540.10">
    <property type="entry name" value="formyl-coa transferase, domain 3"/>
    <property type="match status" value="1"/>
</dbReference>
<dbReference type="RefSeq" id="WP_167185713.1">
    <property type="nucleotide sequence ID" value="NZ_JAAONZ010000006.1"/>
</dbReference>
<dbReference type="Gene3D" id="3.40.50.10540">
    <property type="entry name" value="Crotonobetainyl-coa:carnitine coa-transferase, domain 1"/>
    <property type="match status" value="1"/>
</dbReference>
<name>A0A9E5JST0_9GAMM</name>
<dbReference type="InterPro" id="IPR023606">
    <property type="entry name" value="CoA-Trfase_III_dom_1_sf"/>
</dbReference>
<reference evidence="2" key="1">
    <citation type="submission" date="2020-03" db="EMBL/GenBank/DDBJ databases">
        <authorList>
            <person name="Guo F."/>
        </authorList>
    </citation>
    <scope>NUCLEOTIDE SEQUENCE</scope>
    <source>
        <strain evidence="2">JCM 30134</strain>
    </source>
</reference>
<dbReference type="PANTHER" id="PTHR48207:SF3">
    <property type="entry name" value="SUCCINATE--HYDROXYMETHYLGLUTARATE COA-TRANSFERASE"/>
    <property type="match status" value="1"/>
</dbReference>
<evidence type="ECO:0000313" key="2">
    <source>
        <dbReference type="EMBL" id="NHO65894.1"/>
    </source>
</evidence>
<keyword evidence="3" id="KW-1185">Reference proteome</keyword>
<accession>A0A9E5JST0</accession>
<dbReference type="InterPro" id="IPR003673">
    <property type="entry name" value="CoA-Trfase_fam_III"/>
</dbReference>
<comment type="caution">
    <text evidence="2">The sequence shown here is derived from an EMBL/GenBank/DDBJ whole genome shotgun (WGS) entry which is preliminary data.</text>
</comment>
<dbReference type="PANTHER" id="PTHR48207">
    <property type="entry name" value="SUCCINATE--HYDROXYMETHYLGLUTARATE COA-TRANSFERASE"/>
    <property type="match status" value="1"/>
</dbReference>
<evidence type="ECO:0000256" key="1">
    <source>
        <dbReference type="ARBA" id="ARBA00022679"/>
    </source>
</evidence>
<organism evidence="2 3">
    <name type="scientific">Pseudomaricurvus hydrocarbonicus</name>
    <dbReference type="NCBI Taxonomy" id="1470433"/>
    <lineage>
        <taxon>Bacteria</taxon>
        <taxon>Pseudomonadati</taxon>
        <taxon>Pseudomonadota</taxon>
        <taxon>Gammaproteobacteria</taxon>
        <taxon>Cellvibrionales</taxon>
        <taxon>Cellvibrionaceae</taxon>
        <taxon>Pseudomaricurvus</taxon>
    </lineage>
</organism>